<dbReference type="Gene3D" id="3.10.310.70">
    <property type="match status" value="1"/>
</dbReference>
<evidence type="ECO:0000313" key="3">
    <source>
        <dbReference type="EMBL" id="MBB5707118.1"/>
    </source>
</evidence>
<reference evidence="3 4" key="1">
    <citation type="submission" date="2020-08" db="EMBL/GenBank/DDBJ databases">
        <title>Genomic Encyclopedia of Type Strains, Phase IV (KMG-IV): sequencing the most valuable type-strain genomes for metagenomic binning, comparative biology and taxonomic classification.</title>
        <authorList>
            <person name="Goeker M."/>
        </authorList>
    </citation>
    <scope>NUCLEOTIDE SEQUENCE [LARGE SCALE GENOMIC DNA]</scope>
    <source>
        <strain evidence="3 4">DSM 27163</strain>
    </source>
</reference>
<dbReference type="Pfam" id="PF07969">
    <property type="entry name" value="Amidohydro_3"/>
    <property type="match status" value="1"/>
</dbReference>
<evidence type="ECO:0000259" key="2">
    <source>
        <dbReference type="Pfam" id="PF07969"/>
    </source>
</evidence>
<dbReference type="Gene3D" id="2.30.40.10">
    <property type="entry name" value="Urease, subunit C, domain 1"/>
    <property type="match status" value="1"/>
</dbReference>
<dbReference type="InterPro" id="IPR013108">
    <property type="entry name" value="Amidohydro_3"/>
</dbReference>
<sequence>MVVAALALLFVAPAHADTLIDNVNGITLDKDGKLVRFTGLVIDTEGKVKALLDRKDKRPERPDFKQDAKGKTLIPGLIDAHGHVMGLGFSLMTLDLSDTTSLAEAQAAIKKYAADNPETPWIIGRGWNQEKWGLGRFPTAADIDSVVADRPVWLERVDGHAGWANSAAMRTARVTAETKAPEGGRIETANGQPSGVFVDAAANLIAAAVPKPLARDRDRAFLLAQQKLLEQGITTIADMGTTIEDWQSFRRAGDKHALAIRIISYGHDIDNMALIGGPGPTPWLYGDKLRMVGVKLYLDGALGSRGAWLKAPYADAPGQKGLPLLTPAQLRNKMVRASMDKFQVAVHAIGDAANAEALDAIADLNADLPGERRWRIEHAQIVDPADIPRFMQLGVIASMQPIHQPSDRLMAEARLGPERLAGAYAWRSMEKAGVRLAFGSDVPVESANPFPGIAAAISRTDAAGQPFGGWHPEEAVSRETALDGFTRSAAYAGFAEDRIGTLMPGMRADFLILGADPLLASPSEIRQMTPLETWVGGYRYYKKKGD</sequence>
<dbReference type="Proteomes" id="UP000537161">
    <property type="component" value="Unassembled WGS sequence"/>
</dbReference>
<evidence type="ECO:0000256" key="1">
    <source>
        <dbReference type="SAM" id="SignalP"/>
    </source>
</evidence>
<dbReference type="RefSeq" id="WP_184098665.1">
    <property type="nucleotide sequence ID" value="NZ_JACIJH010000007.1"/>
</dbReference>
<name>A0A7W9B6J3_9SPHN</name>
<feature type="domain" description="Amidohydrolase 3" evidence="2">
    <location>
        <begin position="67"/>
        <end position="537"/>
    </location>
</feature>
<dbReference type="EMBL" id="JACIJH010000007">
    <property type="protein sequence ID" value="MBB5707118.1"/>
    <property type="molecule type" value="Genomic_DNA"/>
</dbReference>
<proteinExistence type="predicted"/>
<evidence type="ECO:0000313" key="4">
    <source>
        <dbReference type="Proteomes" id="UP000537161"/>
    </source>
</evidence>
<dbReference type="Gene3D" id="3.20.20.140">
    <property type="entry name" value="Metal-dependent hydrolases"/>
    <property type="match status" value="1"/>
</dbReference>
<protein>
    <recommendedName>
        <fullName evidence="2">Amidohydrolase 3 domain-containing protein</fullName>
    </recommendedName>
</protein>
<dbReference type="SUPFAM" id="SSF51338">
    <property type="entry name" value="Composite domain of metallo-dependent hydrolases"/>
    <property type="match status" value="1"/>
</dbReference>
<comment type="caution">
    <text evidence="3">The sequence shown here is derived from an EMBL/GenBank/DDBJ whole genome shotgun (WGS) entry which is preliminary data.</text>
</comment>
<organism evidence="3 4">
    <name type="scientific">Sphingopyxis panaciterrulae</name>
    <dbReference type="NCBI Taxonomy" id="462372"/>
    <lineage>
        <taxon>Bacteria</taxon>
        <taxon>Pseudomonadati</taxon>
        <taxon>Pseudomonadota</taxon>
        <taxon>Alphaproteobacteria</taxon>
        <taxon>Sphingomonadales</taxon>
        <taxon>Sphingomonadaceae</taxon>
        <taxon>Sphingopyxis</taxon>
    </lineage>
</organism>
<dbReference type="InterPro" id="IPR011059">
    <property type="entry name" value="Metal-dep_hydrolase_composite"/>
</dbReference>
<dbReference type="GO" id="GO:0016810">
    <property type="term" value="F:hydrolase activity, acting on carbon-nitrogen (but not peptide) bonds"/>
    <property type="evidence" value="ECO:0007669"/>
    <property type="project" value="InterPro"/>
</dbReference>
<dbReference type="PANTHER" id="PTHR22642:SF2">
    <property type="entry name" value="PROTEIN LONG AFTER FAR-RED 3"/>
    <property type="match status" value="1"/>
</dbReference>
<accession>A0A7W9B6J3</accession>
<dbReference type="PANTHER" id="PTHR22642">
    <property type="entry name" value="IMIDAZOLONEPROPIONASE"/>
    <property type="match status" value="1"/>
</dbReference>
<feature type="chain" id="PRO_5031412735" description="Amidohydrolase 3 domain-containing protein" evidence="1">
    <location>
        <begin position="17"/>
        <end position="546"/>
    </location>
</feature>
<dbReference type="InterPro" id="IPR032466">
    <property type="entry name" value="Metal_Hydrolase"/>
</dbReference>
<keyword evidence="1" id="KW-0732">Signal</keyword>
<keyword evidence="4" id="KW-1185">Reference proteome</keyword>
<feature type="signal peptide" evidence="1">
    <location>
        <begin position="1"/>
        <end position="16"/>
    </location>
</feature>
<dbReference type="SUPFAM" id="SSF51556">
    <property type="entry name" value="Metallo-dependent hydrolases"/>
    <property type="match status" value="1"/>
</dbReference>
<gene>
    <name evidence="3" type="ORF">FHR21_002480</name>
</gene>
<dbReference type="InterPro" id="IPR033932">
    <property type="entry name" value="YtcJ-like"/>
</dbReference>
<dbReference type="AlphaFoldDB" id="A0A7W9B6J3"/>
<dbReference type="CDD" id="cd01300">
    <property type="entry name" value="YtcJ_like"/>
    <property type="match status" value="1"/>
</dbReference>